<evidence type="ECO:0000313" key="5">
    <source>
        <dbReference type="Proteomes" id="UP000249061"/>
    </source>
</evidence>
<dbReference type="InterPro" id="IPR014338">
    <property type="entry name" value="CHP02996_rpt-companion-dom"/>
</dbReference>
<dbReference type="GO" id="GO:0031267">
    <property type="term" value="F:small GTPase binding"/>
    <property type="evidence" value="ECO:0007669"/>
    <property type="project" value="TreeGrafter"/>
</dbReference>
<keyword evidence="2" id="KW-0433">Leucine-rich repeat</keyword>
<dbReference type="SUPFAM" id="SSF52047">
    <property type="entry name" value="RNI-like"/>
    <property type="match status" value="1"/>
</dbReference>
<dbReference type="Pfam" id="PF13516">
    <property type="entry name" value="LRR_6"/>
    <property type="match status" value="2"/>
</dbReference>
<reference evidence="4 5" key="1">
    <citation type="submission" date="2017-08" db="EMBL/GenBank/DDBJ databases">
        <title>Infants hospitalized years apart are colonized by the same room-sourced microbial strains.</title>
        <authorList>
            <person name="Brooks B."/>
            <person name="Olm M.R."/>
            <person name="Firek B.A."/>
            <person name="Baker R."/>
            <person name="Thomas B.C."/>
            <person name="Morowitz M.J."/>
            <person name="Banfield J.F."/>
        </authorList>
    </citation>
    <scope>NUCLEOTIDE SEQUENCE [LARGE SCALE GENOMIC DNA]</scope>
    <source>
        <strain evidence="4">S2_003_000_R2_14</strain>
    </source>
</reference>
<name>A0A2W5TQ48_9BACT</name>
<dbReference type="PANTHER" id="PTHR24113:SF12">
    <property type="entry name" value="RAN GTPASE-ACTIVATING PROTEIN 1"/>
    <property type="match status" value="1"/>
</dbReference>
<keyword evidence="3" id="KW-0677">Repeat</keyword>
<dbReference type="PANTHER" id="PTHR24113">
    <property type="entry name" value="RAN GTPASE-ACTIVATING PROTEIN 1"/>
    <property type="match status" value="1"/>
</dbReference>
<comment type="caution">
    <text evidence="4">The sequence shown here is derived from an EMBL/GenBank/DDBJ whole genome shotgun (WGS) entry which is preliminary data.</text>
</comment>
<evidence type="ECO:0000256" key="3">
    <source>
        <dbReference type="ARBA" id="ARBA00022737"/>
    </source>
</evidence>
<proteinExistence type="predicted"/>
<dbReference type="GO" id="GO:0006913">
    <property type="term" value="P:nucleocytoplasmic transport"/>
    <property type="evidence" value="ECO:0007669"/>
    <property type="project" value="TreeGrafter"/>
</dbReference>
<dbReference type="GO" id="GO:0005829">
    <property type="term" value="C:cytosol"/>
    <property type="evidence" value="ECO:0007669"/>
    <property type="project" value="TreeGrafter"/>
</dbReference>
<organism evidence="4 5">
    <name type="scientific">Archangium gephyra</name>
    <dbReference type="NCBI Taxonomy" id="48"/>
    <lineage>
        <taxon>Bacteria</taxon>
        <taxon>Pseudomonadati</taxon>
        <taxon>Myxococcota</taxon>
        <taxon>Myxococcia</taxon>
        <taxon>Myxococcales</taxon>
        <taxon>Cystobacterineae</taxon>
        <taxon>Archangiaceae</taxon>
        <taxon>Archangium</taxon>
    </lineage>
</organism>
<keyword evidence="1" id="KW-0343">GTPase activation</keyword>
<dbReference type="GO" id="GO:0005096">
    <property type="term" value="F:GTPase activator activity"/>
    <property type="evidence" value="ECO:0007669"/>
    <property type="project" value="UniProtKB-KW"/>
</dbReference>
<dbReference type="Proteomes" id="UP000249061">
    <property type="component" value="Unassembled WGS sequence"/>
</dbReference>
<dbReference type="AlphaFoldDB" id="A0A2W5TQ48"/>
<dbReference type="InterPro" id="IPR027038">
    <property type="entry name" value="RanGap"/>
</dbReference>
<evidence type="ECO:0000256" key="2">
    <source>
        <dbReference type="ARBA" id="ARBA00022614"/>
    </source>
</evidence>
<evidence type="ECO:0008006" key="6">
    <source>
        <dbReference type="Google" id="ProtNLM"/>
    </source>
</evidence>
<dbReference type="NCBIfam" id="TIGR02996">
    <property type="entry name" value="rpt_mate_G_obs"/>
    <property type="match status" value="1"/>
</dbReference>
<dbReference type="InterPro" id="IPR001611">
    <property type="entry name" value="Leu-rich_rpt"/>
</dbReference>
<accession>A0A2W5TQ48</accession>
<gene>
    <name evidence="4" type="ORF">DI536_12150</name>
</gene>
<sequence length="470" mass="50766">MPPNARVELDDSFHARLVTLLDAANGNRRARRLTVAELEAVLQTALSEPVGYAWKSAGDSPDPRSLTAVCLAVRLDDVVVVSASSARGAATPASAWHDIPSWNVVNAGANTRHVRAWARRREQPDRLHVPIVRDAPETTEESLRAEILANPDDDAPRHVLSDLLIERGDPRGEFIALQLQLEAAPDEAVSTRAKELLNAHGDGWVGLSRDEALPTFRRGFVESLQIFEPLVSTAVAELCGREPVRALRFVTSRRMEMHSLSLAPWLPRIHTLEFVANNRYGLAGVTADALEALLETSSIRGLKRLVLRDQPVGDHGAAMFAQYASSLPSLRALVLQNAALTARGARTLSGIRWFNRLEELSLADNAFQVQGVEALVGNGAGRSWKTLDLSGTAMGNAGAFVIARARAMTSLSSLFVARNRNGPNGLAAILDAPHLASLTEVDFAGNPIAAAGREKLAARFGPAPHRLDDR</sequence>
<evidence type="ECO:0000256" key="1">
    <source>
        <dbReference type="ARBA" id="ARBA00022468"/>
    </source>
</evidence>
<dbReference type="GO" id="GO:0048471">
    <property type="term" value="C:perinuclear region of cytoplasm"/>
    <property type="evidence" value="ECO:0007669"/>
    <property type="project" value="TreeGrafter"/>
</dbReference>
<dbReference type="EMBL" id="QFQP01000009">
    <property type="protein sequence ID" value="PZR13505.1"/>
    <property type="molecule type" value="Genomic_DNA"/>
</dbReference>
<dbReference type="Gene3D" id="3.80.10.10">
    <property type="entry name" value="Ribonuclease Inhibitor"/>
    <property type="match status" value="2"/>
</dbReference>
<protein>
    <recommendedName>
        <fullName evidence="6">TIGR02996 domain-containing protein</fullName>
    </recommendedName>
</protein>
<dbReference type="InterPro" id="IPR032675">
    <property type="entry name" value="LRR_dom_sf"/>
</dbReference>
<evidence type="ECO:0000313" key="4">
    <source>
        <dbReference type="EMBL" id="PZR13505.1"/>
    </source>
</evidence>